<evidence type="ECO:0000313" key="2">
    <source>
        <dbReference type="Proteomes" id="UP000655443"/>
    </source>
</evidence>
<dbReference type="SUPFAM" id="SSF53474">
    <property type="entry name" value="alpha/beta-Hydrolases"/>
    <property type="match status" value="1"/>
</dbReference>
<dbReference type="Proteomes" id="UP000655443">
    <property type="component" value="Unassembled WGS sequence"/>
</dbReference>
<reference evidence="1" key="2">
    <citation type="submission" date="2020-09" db="EMBL/GenBank/DDBJ databases">
        <authorList>
            <person name="Sun Q."/>
            <person name="Ohkuma M."/>
        </authorList>
    </citation>
    <scope>NUCLEOTIDE SEQUENCE</scope>
    <source>
        <strain evidence="1">JCM 4714</strain>
    </source>
</reference>
<name>A0A919D947_9ACTN</name>
<protein>
    <recommendedName>
        <fullName evidence="3">Alpha/beta hydrolase</fullName>
    </recommendedName>
</protein>
<dbReference type="EMBL" id="BMVG01000053">
    <property type="protein sequence ID" value="GHE14748.1"/>
    <property type="molecule type" value="Genomic_DNA"/>
</dbReference>
<evidence type="ECO:0000313" key="1">
    <source>
        <dbReference type="EMBL" id="GHE14748.1"/>
    </source>
</evidence>
<gene>
    <name evidence="1" type="ORF">GCM10010339_86830</name>
</gene>
<accession>A0A919D947</accession>
<sequence length="70" mass="7377">MFEHIPVYLVAGARSRAGWDVPAWSLSAAASYTELPRTGHMVMLEAPERFGALLAGLLAPPSAGQVSAPE</sequence>
<comment type="caution">
    <text evidence="1">The sequence shown here is derived from an EMBL/GenBank/DDBJ whole genome shotgun (WGS) entry which is preliminary data.</text>
</comment>
<keyword evidence="2" id="KW-1185">Reference proteome</keyword>
<proteinExistence type="predicted"/>
<dbReference type="Gene3D" id="3.40.50.1820">
    <property type="entry name" value="alpha/beta hydrolase"/>
    <property type="match status" value="1"/>
</dbReference>
<dbReference type="InterPro" id="IPR029058">
    <property type="entry name" value="AB_hydrolase_fold"/>
</dbReference>
<organism evidence="1 2">
    <name type="scientific">Streptomyces alanosinicus</name>
    <dbReference type="NCBI Taxonomy" id="68171"/>
    <lineage>
        <taxon>Bacteria</taxon>
        <taxon>Bacillati</taxon>
        <taxon>Actinomycetota</taxon>
        <taxon>Actinomycetes</taxon>
        <taxon>Kitasatosporales</taxon>
        <taxon>Streptomycetaceae</taxon>
        <taxon>Streptomyces</taxon>
    </lineage>
</organism>
<evidence type="ECO:0008006" key="3">
    <source>
        <dbReference type="Google" id="ProtNLM"/>
    </source>
</evidence>
<dbReference type="AlphaFoldDB" id="A0A919D947"/>
<reference evidence="1" key="1">
    <citation type="journal article" date="2014" name="Int. J. Syst. Evol. Microbiol.">
        <title>Complete genome sequence of Corynebacterium casei LMG S-19264T (=DSM 44701T), isolated from a smear-ripened cheese.</title>
        <authorList>
            <consortium name="US DOE Joint Genome Institute (JGI-PGF)"/>
            <person name="Walter F."/>
            <person name="Albersmeier A."/>
            <person name="Kalinowski J."/>
            <person name="Ruckert C."/>
        </authorList>
    </citation>
    <scope>NUCLEOTIDE SEQUENCE</scope>
    <source>
        <strain evidence="1">JCM 4714</strain>
    </source>
</reference>